<organism evidence="4 5">
    <name type="scientific">Rotaria magnacalcarata</name>
    <dbReference type="NCBI Taxonomy" id="392030"/>
    <lineage>
        <taxon>Eukaryota</taxon>
        <taxon>Metazoa</taxon>
        <taxon>Spiralia</taxon>
        <taxon>Gnathifera</taxon>
        <taxon>Rotifera</taxon>
        <taxon>Eurotatoria</taxon>
        <taxon>Bdelloidea</taxon>
        <taxon>Philodinida</taxon>
        <taxon>Philodinidae</taxon>
        <taxon>Rotaria</taxon>
    </lineage>
</organism>
<evidence type="ECO:0000313" key="4">
    <source>
        <dbReference type="EMBL" id="CAF3875172.1"/>
    </source>
</evidence>
<evidence type="ECO:0000313" key="5">
    <source>
        <dbReference type="Proteomes" id="UP000681720"/>
    </source>
</evidence>
<dbReference type="GO" id="GO:0046983">
    <property type="term" value="F:protein dimerization activity"/>
    <property type="evidence" value="ECO:0007669"/>
    <property type="project" value="InterPro"/>
</dbReference>
<name>A0A8S2KY72_9BILA</name>
<protein>
    <recommendedName>
        <fullName evidence="6">HAT C-terminal dimerisation domain-containing protein</fullName>
    </recommendedName>
</protein>
<dbReference type="Pfam" id="PF05699">
    <property type="entry name" value="Dimer_Tnp_hAT"/>
    <property type="match status" value="1"/>
</dbReference>
<gene>
    <name evidence="4" type="ORF">GIL414_LOCUS5244</name>
</gene>
<evidence type="ECO:0008006" key="6">
    <source>
        <dbReference type="Google" id="ProtNLM"/>
    </source>
</evidence>
<dbReference type="Proteomes" id="UP000681720">
    <property type="component" value="Unassembled WGS sequence"/>
</dbReference>
<dbReference type="Gene3D" id="1.10.10.1070">
    <property type="entry name" value="Zinc finger, BED domain-containing"/>
    <property type="match status" value="1"/>
</dbReference>
<dbReference type="InterPro" id="IPR012337">
    <property type="entry name" value="RNaseH-like_sf"/>
</dbReference>
<evidence type="ECO:0000259" key="2">
    <source>
        <dbReference type="Pfam" id="PF05699"/>
    </source>
</evidence>
<dbReference type="EMBL" id="CAJOBJ010001359">
    <property type="protein sequence ID" value="CAF3875172.1"/>
    <property type="molecule type" value="Genomic_DNA"/>
</dbReference>
<dbReference type="GO" id="GO:0005634">
    <property type="term" value="C:nucleus"/>
    <property type="evidence" value="ECO:0007669"/>
    <property type="project" value="TreeGrafter"/>
</dbReference>
<dbReference type="GO" id="GO:0006357">
    <property type="term" value="P:regulation of transcription by RNA polymerase II"/>
    <property type="evidence" value="ECO:0007669"/>
    <property type="project" value="TreeGrafter"/>
</dbReference>
<reference evidence="4" key="1">
    <citation type="submission" date="2021-02" db="EMBL/GenBank/DDBJ databases">
        <authorList>
            <person name="Nowell W R."/>
        </authorList>
    </citation>
    <scope>NUCLEOTIDE SEQUENCE</scope>
</reference>
<feature type="region of interest" description="Disordered" evidence="1">
    <location>
        <begin position="657"/>
        <end position="676"/>
    </location>
</feature>
<feature type="domain" description="HAT C-terminal dimerisation" evidence="2">
    <location>
        <begin position="573"/>
        <end position="629"/>
    </location>
</feature>
<proteinExistence type="predicted"/>
<dbReference type="AlphaFoldDB" id="A0A8S2KY72"/>
<feature type="region of interest" description="Disordered" evidence="1">
    <location>
        <begin position="237"/>
        <end position="256"/>
    </location>
</feature>
<comment type="caution">
    <text evidence="4">The sequence shown here is derived from an EMBL/GenBank/DDBJ whole genome shotgun (WGS) entry which is preliminary data.</text>
</comment>
<dbReference type="PANTHER" id="PTHR46169">
    <property type="entry name" value="DNA REPLICATION-RELATED ELEMENT FACTOR, ISOFORM A"/>
    <property type="match status" value="1"/>
</dbReference>
<dbReference type="PANTHER" id="PTHR46169:SF29">
    <property type="entry name" value="DNA REPLICATION-RELATED ELEMENT FACTOR, ISOFORM A"/>
    <property type="match status" value="1"/>
</dbReference>
<sequence length="911" mass="104790">LTSSSSSIDLTSSSSSITISSSPSSDVSIQPTLHQMGFIKPTKVSEKDVKKVKDLSVQWVCGNIRPFSVLSDEGFRHLAQECVRLGSLYGMFDINDVLRCDKTISRHVVTFADAEREKLKELLSIPLQQHSLTICPDFWTDPYRKISYLGITIIMVDDKCNFNSIDLFCKPFEYKTKSAENVVSSLLNCLNFLGIDSLSDVNIVCDRGKQKKHFKKSDSTNTIDTSQLALLKVEDDNHNETQESSTEDSEVSTDNDCDNDMTLLVAKKTKKPIKKSTSSKNDSLAQIKITIDQIPSSAKHVLRTLNKCKKIVKYVKQAGINNDIKEEDGITLHQSCIVRWLSMSNLLESISTSFKATKRLLLSRNQYSLVSDLDLPTIKQLVLVLKPLKHVTSLVQTGNSPSLHMVLLCNLSLKHALSSHQSLLDYVDKHCNSKSNTLHNNEIEENEDYELEGIKWFRERFLILIDELFCLDVRHYCATLLNPKYKLLKFCTKDERTRCHEYIRQQLKILTDAGTTAKSYKTPSEPQQKVFKTADTIFACFEDDYSNDEVQNDLQDSPYESDEYEFNTVQFDELDRYLILNIDKVSLTNNPLDFWRNHTMQFPLLSKLAKRVFSIPATSCGVERQFSSAASFTQAHLLPSLPTAANSPQHLVMNDSTTKTISNDSDSSSQNSPSNPLRISAIGELIETERCYDNNLLNHDIMLELKKLDLCLIVDERKTFVDKKEARCLIYSYPYKLNHYNGVTNNFPGGIFQCVRKVSLFDERHFEHEFFLQIQKSIPLMQQFIVVNQQRQTNKKFGKANNENGDLATIHYPDLEHLDHLDTCIHYHRQFLLDAKMCLTYHVRVYMNYEIVDIKVTRNFRRNSTRSNCAKMNHVYLFRKLEYHGPFYEFFRPKIQFPEDIKDYFPYAEIK</sequence>
<feature type="region of interest" description="Disordered" evidence="1">
    <location>
        <begin position="1"/>
        <end position="28"/>
    </location>
</feature>
<dbReference type="SUPFAM" id="SSF140996">
    <property type="entry name" value="Hermes dimerisation domain"/>
    <property type="match status" value="1"/>
</dbReference>
<dbReference type="InterPro" id="IPR018473">
    <property type="entry name" value="Hermes_transposase_DNA-db"/>
</dbReference>
<dbReference type="InterPro" id="IPR052717">
    <property type="entry name" value="Vacuolar_transposase_reg"/>
</dbReference>
<feature type="compositionally biased region" description="Acidic residues" evidence="1">
    <location>
        <begin position="245"/>
        <end position="256"/>
    </location>
</feature>
<dbReference type="SUPFAM" id="SSF53098">
    <property type="entry name" value="Ribonuclease H-like"/>
    <property type="match status" value="1"/>
</dbReference>
<evidence type="ECO:0000259" key="3">
    <source>
        <dbReference type="Pfam" id="PF10683"/>
    </source>
</evidence>
<dbReference type="Pfam" id="PF10683">
    <property type="entry name" value="DBD_Tnp_Hermes"/>
    <property type="match status" value="1"/>
</dbReference>
<feature type="non-terminal residue" evidence="4">
    <location>
        <position position="1"/>
    </location>
</feature>
<dbReference type="InterPro" id="IPR008906">
    <property type="entry name" value="HATC_C_dom"/>
</dbReference>
<feature type="compositionally biased region" description="Low complexity" evidence="1">
    <location>
        <begin position="657"/>
        <end position="675"/>
    </location>
</feature>
<evidence type="ECO:0000256" key="1">
    <source>
        <dbReference type="SAM" id="MobiDB-lite"/>
    </source>
</evidence>
<feature type="domain" description="Hermes trasposase DNA-binding" evidence="3">
    <location>
        <begin position="44"/>
        <end position="98"/>
    </location>
</feature>
<accession>A0A8S2KY72</accession>